<proteinExistence type="predicted"/>
<evidence type="ECO:0000313" key="2">
    <source>
        <dbReference type="EMBL" id="MBE3001946.1"/>
    </source>
</evidence>
<feature type="transmembrane region" description="Helical" evidence="1">
    <location>
        <begin position="180"/>
        <end position="199"/>
    </location>
</feature>
<dbReference type="RefSeq" id="WP_193124540.1">
    <property type="nucleotide sequence ID" value="NZ_JADBGI010000031.1"/>
</dbReference>
<organism evidence="2 3">
    <name type="scientific">Nocardiopsis coralli</name>
    <dbReference type="NCBI Taxonomy" id="2772213"/>
    <lineage>
        <taxon>Bacteria</taxon>
        <taxon>Bacillati</taxon>
        <taxon>Actinomycetota</taxon>
        <taxon>Actinomycetes</taxon>
        <taxon>Streptosporangiales</taxon>
        <taxon>Nocardiopsidaceae</taxon>
        <taxon>Nocardiopsis</taxon>
    </lineage>
</organism>
<keyword evidence="3" id="KW-1185">Reference proteome</keyword>
<comment type="caution">
    <text evidence="2">The sequence shown here is derived from an EMBL/GenBank/DDBJ whole genome shotgun (WGS) entry which is preliminary data.</text>
</comment>
<dbReference type="Proteomes" id="UP000806528">
    <property type="component" value="Unassembled WGS sequence"/>
</dbReference>
<keyword evidence="1" id="KW-1133">Transmembrane helix</keyword>
<protein>
    <submittedName>
        <fullName evidence="2">Uncharacterized protein</fullName>
    </submittedName>
</protein>
<keyword evidence="1" id="KW-0812">Transmembrane</keyword>
<name>A0ABR9PDL1_9ACTN</name>
<feature type="transmembrane region" description="Helical" evidence="1">
    <location>
        <begin position="136"/>
        <end position="160"/>
    </location>
</feature>
<reference evidence="2 3" key="1">
    <citation type="submission" date="2020-09" db="EMBL/GenBank/DDBJ databases">
        <title>Diversity and distribution of actinomycetes associated with coral in the coast of Hainan.</title>
        <authorList>
            <person name="Li F."/>
        </authorList>
    </citation>
    <scope>NUCLEOTIDE SEQUENCE [LARGE SCALE GENOMIC DNA]</scope>
    <source>
        <strain evidence="2 3">HNM0947</strain>
    </source>
</reference>
<accession>A0ABR9PDL1</accession>
<keyword evidence="1" id="KW-0472">Membrane</keyword>
<evidence type="ECO:0000256" key="1">
    <source>
        <dbReference type="SAM" id="Phobius"/>
    </source>
</evidence>
<evidence type="ECO:0000313" key="3">
    <source>
        <dbReference type="Proteomes" id="UP000806528"/>
    </source>
</evidence>
<sequence>MFQQVKRRRAEGRVEPGDGRELKRFRWWQLPGRALFHLDHTGPHGEPRRYSVDVRHWQNQSSGEVRAQLYRDGHQQAGGKMPVAFPVEGGVIEVAMSGFGIKRCHFVADDGSERQLRPDPRSPEGRRARFERNHPLASRVIGAVSVVALLIGVALLLQQVAGQLAQIPPVVERFGQIEPLVTLPMWLNISLAVAAAAASTERALRLRYRWYLDAVAN</sequence>
<gene>
    <name evidence="2" type="ORF">IDM40_25090</name>
</gene>
<dbReference type="EMBL" id="JADBGI010000031">
    <property type="protein sequence ID" value="MBE3001946.1"/>
    <property type="molecule type" value="Genomic_DNA"/>
</dbReference>